<comment type="similarity">
    <text evidence="2">Belongs to the mitochondrial carrier (TC 2.A.29) family.</text>
</comment>
<evidence type="ECO:0000256" key="7">
    <source>
        <dbReference type="ARBA" id="ARBA00023136"/>
    </source>
</evidence>
<keyword evidence="7 8" id="KW-0472">Membrane</keyword>
<feature type="repeat" description="Solcar" evidence="8">
    <location>
        <begin position="617"/>
        <end position="701"/>
    </location>
</feature>
<sequence>MPLEISKETYNALQRPRTCLVTACFYLAASGVIYSLAWVVGAINEHSWRGSIAINSVLTAEFIATLLRLERLSPISLALAFSHRLERIHVARASILTILNPRPLPRLPPEIWIIIFKHALHVPHLLDTECDPINLDKFLRSRTLQLSNKDYSASCAARKSMRLVCRMWAMEISPIEREWLINETYDSLSSSRQRRVRRLDTSVYAFHGAPPPFREDIRAMPEDGVPEILVIDGIASEELISPPSDRLSGWPHSLNLAFHSPFSNPSRLLAPLSNLRSLFIDAWAIRGALDLPNLEILGVKAPSIDFSQWKLPALKQLSIFLKGTHSWELNSILQLPVAPENLEALILRMKCEIMPEFDVWQRYRSLKFLEIPTLPRFTPLPGHPLVRLSVAREWKQPDMHFFLNHLDKFPHFRTLTIAQTRPSRRATELCARRGITLQGDFVRDYGHLHLLVSWWGLSLRLKFRYAFPAFLLTFALAAFIKPSFYTSAALTVVNVSLSASKQAHSTEKDAGPKPIIDPFLLFAGGCSAMASRLIVHPLDTIRVRIQTHPPGTPVPLSLRMLVGHPILPRLYAGLPVALGFSIPALATYLTTYDATKLGISRMAFGQDADSQRIPWFKSAPIYLASGLTAEMVSGIIWTPMDVAKGRLQRGRDKHTTARGLLGDVWKKEGCRGLFRGYWVSIAVFGPQVSLYWALYEAFKTAAIPNYNPYASKTPNPKERGDGSAEVQLAARYAATSAAAMSMAAVVTNPIEIVRTRWQTSGGDVNRPTSILALVREMWAQAGWRAFMRGALIRGIYYMPSNAISMTTFEMLRRNRDLFGL</sequence>
<dbReference type="SUPFAM" id="SSF103506">
    <property type="entry name" value="Mitochondrial carrier"/>
    <property type="match status" value="1"/>
</dbReference>
<feature type="repeat" description="Solcar" evidence="8">
    <location>
        <begin position="518"/>
        <end position="598"/>
    </location>
</feature>
<dbReference type="PROSITE" id="PS50920">
    <property type="entry name" value="SOLCAR"/>
    <property type="match status" value="3"/>
</dbReference>
<dbReference type="PANTHER" id="PTHR45758:SF3">
    <property type="entry name" value="MITOCHONDRIAL SUBSTRATE CARRIER FAMILY PROTEIN E"/>
    <property type="match status" value="1"/>
</dbReference>
<dbReference type="GO" id="GO:0005381">
    <property type="term" value="F:iron ion transmembrane transporter activity"/>
    <property type="evidence" value="ECO:0007669"/>
    <property type="project" value="UniProtKB-ARBA"/>
</dbReference>
<keyword evidence="3" id="KW-0813">Transport</keyword>
<protein>
    <submittedName>
        <fullName evidence="10">Uncharacterized protein</fullName>
    </submittedName>
</protein>
<keyword evidence="6" id="KW-0496">Mitochondrion</keyword>
<dbReference type="InterPro" id="IPR018108">
    <property type="entry name" value="MCP_transmembrane"/>
</dbReference>
<dbReference type="OrthoDB" id="250329at2759"/>
<evidence type="ECO:0000256" key="4">
    <source>
        <dbReference type="ARBA" id="ARBA00022692"/>
    </source>
</evidence>
<dbReference type="AlphaFoldDB" id="G4TWQ9"/>
<dbReference type="EMBL" id="CAFZ01000513">
    <property type="protein sequence ID" value="CCA75752.1"/>
    <property type="molecule type" value="Genomic_DNA"/>
</dbReference>
<evidence type="ECO:0000256" key="9">
    <source>
        <dbReference type="SAM" id="Phobius"/>
    </source>
</evidence>
<dbReference type="InterPro" id="IPR023395">
    <property type="entry name" value="MCP_dom_sf"/>
</dbReference>
<feature type="transmembrane region" description="Helical" evidence="9">
    <location>
        <begin position="676"/>
        <end position="695"/>
    </location>
</feature>
<feature type="transmembrane region" description="Helical" evidence="9">
    <location>
        <begin position="570"/>
        <end position="592"/>
    </location>
</feature>
<gene>
    <name evidence="10" type="ORF">PIIN_09742</name>
</gene>
<keyword evidence="11" id="KW-1185">Reference proteome</keyword>
<evidence type="ECO:0000256" key="5">
    <source>
        <dbReference type="ARBA" id="ARBA00022989"/>
    </source>
</evidence>
<feature type="transmembrane region" description="Helical" evidence="9">
    <location>
        <begin position="20"/>
        <end position="40"/>
    </location>
</feature>
<evidence type="ECO:0000256" key="1">
    <source>
        <dbReference type="ARBA" id="ARBA00004225"/>
    </source>
</evidence>
<comment type="caution">
    <text evidence="10">The sequence shown here is derived from an EMBL/GenBank/DDBJ whole genome shotgun (WGS) entry which is preliminary data.</text>
</comment>
<dbReference type="Proteomes" id="UP000007148">
    <property type="component" value="Unassembled WGS sequence"/>
</dbReference>
<evidence type="ECO:0000313" key="11">
    <source>
        <dbReference type="Proteomes" id="UP000007148"/>
    </source>
</evidence>
<reference evidence="10 11" key="1">
    <citation type="journal article" date="2011" name="PLoS Pathog.">
        <title>Endophytic Life Strategies Decoded by Genome and Transcriptome Analyses of the Mutualistic Root Symbiont Piriformospora indica.</title>
        <authorList>
            <person name="Zuccaro A."/>
            <person name="Lahrmann U."/>
            <person name="Guldener U."/>
            <person name="Langen G."/>
            <person name="Pfiffi S."/>
            <person name="Biedenkopf D."/>
            <person name="Wong P."/>
            <person name="Samans B."/>
            <person name="Grimm C."/>
            <person name="Basiewicz M."/>
            <person name="Murat C."/>
            <person name="Martin F."/>
            <person name="Kogel K.H."/>
        </authorList>
    </citation>
    <scope>NUCLEOTIDE SEQUENCE [LARGE SCALE GENOMIC DNA]</scope>
    <source>
        <strain evidence="10 11">DSM 11827</strain>
    </source>
</reference>
<evidence type="ECO:0000256" key="6">
    <source>
        <dbReference type="ARBA" id="ARBA00023128"/>
    </source>
</evidence>
<keyword evidence="5 9" id="KW-1133">Transmembrane helix</keyword>
<dbReference type="Gene3D" id="1.50.40.10">
    <property type="entry name" value="Mitochondrial carrier domain"/>
    <property type="match status" value="1"/>
</dbReference>
<evidence type="ECO:0000313" key="10">
    <source>
        <dbReference type="EMBL" id="CCA75752.1"/>
    </source>
</evidence>
<proteinExistence type="inferred from homology"/>
<dbReference type="HOGENOM" id="CLU_344870_0_0_1"/>
<evidence type="ECO:0000256" key="8">
    <source>
        <dbReference type="PROSITE-ProRule" id="PRU00282"/>
    </source>
</evidence>
<keyword evidence="4 8" id="KW-0812">Transmembrane</keyword>
<dbReference type="Pfam" id="PF00153">
    <property type="entry name" value="Mito_carr"/>
    <property type="match status" value="3"/>
</dbReference>
<feature type="repeat" description="Solcar" evidence="8">
    <location>
        <begin position="725"/>
        <end position="814"/>
    </location>
</feature>
<dbReference type="InParanoid" id="G4TWQ9"/>
<dbReference type="eggNOG" id="KOG0760">
    <property type="taxonomic scope" value="Eukaryota"/>
</dbReference>
<dbReference type="STRING" id="1109443.G4TWQ9"/>
<name>G4TWQ9_SERID</name>
<dbReference type="GO" id="GO:0031966">
    <property type="term" value="C:mitochondrial membrane"/>
    <property type="evidence" value="ECO:0007669"/>
    <property type="project" value="UniProtKB-SubCell"/>
</dbReference>
<evidence type="ECO:0000256" key="3">
    <source>
        <dbReference type="ARBA" id="ARBA00022448"/>
    </source>
</evidence>
<dbReference type="PANTHER" id="PTHR45758">
    <property type="entry name" value="MITOFERRIN-1-RELATED"/>
    <property type="match status" value="1"/>
</dbReference>
<accession>G4TWQ9</accession>
<organism evidence="10 11">
    <name type="scientific">Serendipita indica (strain DSM 11827)</name>
    <name type="common">Root endophyte fungus</name>
    <name type="synonym">Piriformospora indica</name>
    <dbReference type="NCBI Taxonomy" id="1109443"/>
    <lineage>
        <taxon>Eukaryota</taxon>
        <taxon>Fungi</taxon>
        <taxon>Dikarya</taxon>
        <taxon>Basidiomycota</taxon>
        <taxon>Agaricomycotina</taxon>
        <taxon>Agaricomycetes</taxon>
        <taxon>Sebacinales</taxon>
        <taxon>Serendipitaceae</taxon>
        <taxon>Serendipita</taxon>
    </lineage>
</organism>
<evidence type="ECO:0000256" key="2">
    <source>
        <dbReference type="ARBA" id="ARBA00006375"/>
    </source>
</evidence>
<comment type="subcellular location">
    <subcellularLocation>
        <location evidence="1">Mitochondrion membrane</location>
        <topology evidence="1">Multi-pass membrane protein</topology>
    </subcellularLocation>
</comment>